<keyword evidence="7" id="KW-0812">Transmembrane</keyword>
<reference evidence="9 10" key="1">
    <citation type="submission" date="2011-01" db="EMBL/GenBank/DDBJ databases">
        <authorList>
            <person name="Muzny D."/>
            <person name="Qin X."/>
            <person name="Deng J."/>
            <person name="Jiang H."/>
            <person name="Liu Y."/>
            <person name="Qu J."/>
            <person name="Song X.-Z."/>
            <person name="Zhang L."/>
            <person name="Thornton R."/>
            <person name="Coyle M."/>
            <person name="Francisco L."/>
            <person name="Jackson L."/>
            <person name="Javaid M."/>
            <person name="Korchina V."/>
            <person name="Kovar C."/>
            <person name="Mata R."/>
            <person name="Mathew T."/>
            <person name="Ngo R."/>
            <person name="Nguyen L."/>
            <person name="Nguyen N."/>
            <person name="Okwuonu G."/>
            <person name="Ongeri F."/>
            <person name="Pham C."/>
            <person name="Simmons D."/>
            <person name="Wilczek-Boney K."/>
            <person name="Hale W."/>
            <person name="Jakkamsetti A."/>
            <person name="Pham P."/>
            <person name="Ruth R."/>
            <person name="San Lucas F."/>
            <person name="Warren J."/>
            <person name="Zhang J."/>
            <person name="Zhao Z."/>
            <person name="Zhou C."/>
            <person name="Zhu D."/>
            <person name="Lee S."/>
            <person name="Bess C."/>
            <person name="Blankenburg K."/>
            <person name="Forbes L."/>
            <person name="Fu Q."/>
            <person name="Gubbala S."/>
            <person name="Hirani K."/>
            <person name="Jayaseelan J.C."/>
            <person name="Lara F."/>
            <person name="Munidasa M."/>
            <person name="Palculict T."/>
            <person name="Patil S."/>
            <person name="Pu L.-L."/>
            <person name="Saada N."/>
            <person name="Tang L."/>
            <person name="Weissenberger G."/>
            <person name="Zhu Y."/>
            <person name="Hemphill L."/>
            <person name="Shang Y."/>
            <person name="Youmans B."/>
            <person name="Ayvaz T."/>
            <person name="Ross M."/>
            <person name="Santibanez J."/>
            <person name="Aqrawi P."/>
            <person name="Gross S."/>
            <person name="Joshi V."/>
            <person name="Fowler G."/>
            <person name="Nazareth L."/>
            <person name="Reid J."/>
            <person name="Worley K."/>
            <person name="Petrosino J."/>
            <person name="Highlander S."/>
            <person name="Gibbs R."/>
        </authorList>
    </citation>
    <scope>NUCLEOTIDE SEQUENCE [LARGE SCALE GENOMIC DNA]</scope>
    <source>
        <strain evidence="9 10">ATCC 12755</strain>
    </source>
</reference>
<dbReference type="Pfam" id="PF07992">
    <property type="entry name" value="Pyr_redox_2"/>
    <property type="match status" value="1"/>
</dbReference>
<dbReference type="InterPro" id="IPR050097">
    <property type="entry name" value="Ferredoxin-NADP_redctase_2"/>
</dbReference>
<evidence type="ECO:0000259" key="8">
    <source>
        <dbReference type="Pfam" id="PF07992"/>
    </source>
</evidence>
<dbReference type="PRINTS" id="PR00469">
    <property type="entry name" value="PNDRDTASEII"/>
</dbReference>
<sequence length="337" mass="37331">MLHPTWLEKRNNMDIFDITIIGAGPSGMFSAFYAGMRNAKTKIIDSLPQLGGQLATLYPEKYIYDIPGYPKIKAGDLVQNLEKQLTTFNHQYCLEETVLSVEKQEDYIEVTTDKGIHYSKAVILALGNGSFQPRKLTLPESERFEGYGLDYFVTDLMKYAGRKVAIAGGGDSAIDWALMLEPIASEVYLIHRRPEFRAHEHSVSKLQASAVNILTPYVIQEIQGEQRLTGVSLQQVKGDETVRLSLDALIVNYGFSSTLNIKDWGMKSSRQGVFVSSDMSTSVPGIYGCGDVVLYDGKVDLIATGFGEAPTAVNNALHYIDPKTRTQPAHSTSLFKE</sequence>
<feature type="binding site" evidence="6">
    <location>
        <position position="291"/>
    </location>
    <ligand>
        <name>FAD</name>
        <dbReference type="ChEBI" id="CHEBI:57692"/>
    </ligand>
</feature>
<feature type="binding site" evidence="6">
    <location>
        <position position="26"/>
    </location>
    <ligand>
        <name>FAD</name>
        <dbReference type="ChEBI" id="CHEBI:57692"/>
    </ligand>
</feature>
<dbReference type="SMR" id="F0EF60"/>
<evidence type="ECO:0000256" key="7">
    <source>
        <dbReference type="SAM" id="Phobius"/>
    </source>
</evidence>
<protein>
    <recommendedName>
        <fullName evidence="6">Ferredoxin--NADP reductase</fullName>
        <shortName evidence="6">FNR</shortName>
        <shortName evidence="6">Fd-NADP(+) reductase</shortName>
        <ecNumber evidence="6">1.18.1.2</ecNumber>
    </recommendedName>
</protein>
<feature type="binding site" evidence="6">
    <location>
        <position position="58"/>
    </location>
    <ligand>
        <name>FAD</name>
        <dbReference type="ChEBI" id="CHEBI:57692"/>
    </ligand>
</feature>
<comment type="similarity">
    <text evidence="6">Belongs to the ferredoxin--NADP reductase type 2 family.</text>
</comment>
<name>F0EF60_ENTCA</name>
<keyword evidence="2 6" id="KW-0285">Flavoprotein</keyword>
<evidence type="ECO:0000256" key="5">
    <source>
        <dbReference type="ARBA" id="ARBA00023002"/>
    </source>
</evidence>
<evidence type="ECO:0000256" key="6">
    <source>
        <dbReference type="HAMAP-Rule" id="MF_01685"/>
    </source>
</evidence>
<dbReference type="Proteomes" id="UP000004835">
    <property type="component" value="Unassembled WGS sequence"/>
</dbReference>
<keyword evidence="4 6" id="KW-0521">NADP</keyword>
<comment type="cofactor">
    <cofactor evidence="6">
        <name>FAD</name>
        <dbReference type="ChEBI" id="CHEBI:57692"/>
    </cofactor>
    <text evidence="6">Binds 1 FAD per subunit.</text>
</comment>
<dbReference type="PANTHER" id="PTHR48105">
    <property type="entry name" value="THIOREDOXIN REDUCTASE 1-RELATED-RELATED"/>
    <property type="match status" value="1"/>
</dbReference>
<dbReference type="GO" id="GO:0050660">
    <property type="term" value="F:flavin adenine dinucleotide binding"/>
    <property type="evidence" value="ECO:0007669"/>
    <property type="project" value="UniProtKB-UniRule"/>
</dbReference>
<dbReference type="InterPro" id="IPR036188">
    <property type="entry name" value="FAD/NAD-bd_sf"/>
</dbReference>
<comment type="subunit">
    <text evidence="1 6">Homodimer.</text>
</comment>
<dbReference type="GO" id="GO:0004324">
    <property type="term" value="F:ferredoxin-NADP+ reductase activity"/>
    <property type="evidence" value="ECO:0007669"/>
    <property type="project" value="UniProtKB-UniRule"/>
</dbReference>
<organism evidence="9 10">
    <name type="scientific">Enterococcus casseliflavus ATCC 12755</name>
    <dbReference type="NCBI Taxonomy" id="888066"/>
    <lineage>
        <taxon>Bacteria</taxon>
        <taxon>Bacillati</taxon>
        <taxon>Bacillota</taxon>
        <taxon>Bacilli</taxon>
        <taxon>Lactobacillales</taxon>
        <taxon>Enterococcaceae</taxon>
        <taxon>Enterococcus</taxon>
    </lineage>
</organism>
<dbReference type="HOGENOM" id="CLU_031864_5_5_9"/>
<dbReference type="HAMAP" id="MF_01685">
    <property type="entry name" value="FENR2"/>
    <property type="match status" value="1"/>
</dbReference>
<dbReference type="EMBL" id="AEWT01000001">
    <property type="protein sequence ID" value="EGC71255.1"/>
    <property type="molecule type" value="Genomic_DNA"/>
</dbReference>
<feature type="binding site" evidence="6">
    <location>
        <position position="332"/>
    </location>
    <ligand>
        <name>FAD</name>
        <dbReference type="ChEBI" id="CHEBI:57692"/>
    </ligand>
</feature>
<accession>F0EF60</accession>
<keyword evidence="5 6" id="KW-0560">Oxidoreductase</keyword>
<evidence type="ECO:0000256" key="3">
    <source>
        <dbReference type="ARBA" id="ARBA00022827"/>
    </source>
</evidence>
<dbReference type="AlphaFoldDB" id="F0EF60"/>
<dbReference type="GO" id="GO:0050661">
    <property type="term" value="F:NADP binding"/>
    <property type="evidence" value="ECO:0007669"/>
    <property type="project" value="UniProtKB-UniRule"/>
</dbReference>
<dbReference type="EC" id="1.18.1.2" evidence="6"/>
<feature type="binding site" evidence="6">
    <location>
        <position position="98"/>
    </location>
    <ligand>
        <name>FAD</name>
        <dbReference type="ChEBI" id="CHEBI:57692"/>
    </ligand>
</feature>
<dbReference type="PRINTS" id="PR00368">
    <property type="entry name" value="FADPNR"/>
</dbReference>
<keyword evidence="3 6" id="KW-0274">FAD</keyword>
<feature type="binding site" evidence="6">
    <location>
        <position position="53"/>
    </location>
    <ligand>
        <name>FAD</name>
        <dbReference type="ChEBI" id="CHEBI:57692"/>
    </ligand>
</feature>
<keyword evidence="7" id="KW-1133">Transmembrane helix</keyword>
<gene>
    <name evidence="9" type="ORF">HMPREF9087_0005</name>
</gene>
<feature type="transmembrane region" description="Helical" evidence="7">
    <location>
        <begin position="15"/>
        <end position="34"/>
    </location>
</feature>
<feature type="domain" description="FAD/NAD(P)-binding" evidence="8">
    <location>
        <begin position="16"/>
        <end position="313"/>
    </location>
</feature>
<evidence type="ECO:0000313" key="10">
    <source>
        <dbReference type="Proteomes" id="UP000004835"/>
    </source>
</evidence>
<evidence type="ECO:0000313" key="9">
    <source>
        <dbReference type="EMBL" id="EGC71255.1"/>
    </source>
</evidence>
<evidence type="ECO:0000256" key="2">
    <source>
        <dbReference type="ARBA" id="ARBA00022630"/>
    </source>
</evidence>
<feature type="binding site" evidence="6">
    <location>
        <position position="131"/>
    </location>
    <ligand>
        <name>FAD</name>
        <dbReference type="ChEBI" id="CHEBI:57692"/>
    </ligand>
</feature>
<evidence type="ECO:0000256" key="4">
    <source>
        <dbReference type="ARBA" id="ARBA00022857"/>
    </source>
</evidence>
<dbReference type="Gene3D" id="3.50.50.60">
    <property type="entry name" value="FAD/NAD(P)-binding domain"/>
    <property type="match status" value="2"/>
</dbReference>
<comment type="caution">
    <text evidence="9">The sequence shown here is derived from an EMBL/GenBank/DDBJ whole genome shotgun (WGS) entry which is preliminary data.</text>
</comment>
<dbReference type="InterPro" id="IPR023753">
    <property type="entry name" value="FAD/NAD-binding_dom"/>
</dbReference>
<dbReference type="SUPFAM" id="SSF51905">
    <property type="entry name" value="FAD/NAD(P)-binding domain"/>
    <property type="match status" value="1"/>
</dbReference>
<feature type="binding site" evidence="6">
    <location>
        <position position="45"/>
    </location>
    <ligand>
        <name>FAD</name>
        <dbReference type="ChEBI" id="CHEBI:57692"/>
    </ligand>
</feature>
<keyword evidence="7" id="KW-0472">Membrane</keyword>
<evidence type="ECO:0000256" key="1">
    <source>
        <dbReference type="ARBA" id="ARBA00011738"/>
    </source>
</evidence>
<comment type="catalytic activity">
    <reaction evidence="6">
        <text>2 reduced [2Fe-2S]-[ferredoxin] + NADP(+) + H(+) = 2 oxidized [2Fe-2S]-[ferredoxin] + NADPH</text>
        <dbReference type="Rhea" id="RHEA:20125"/>
        <dbReference type="Rhea" id="RHEA-COMP:10000"/>
        <dbReference type="Rhea" id="RHEA-COMP:10001"/>
        <dbReference type="ChEBI" id="CHEBI:15378"/>
        <dbReference type="ChEBI" id="CHEBI:33737"/>
        <dbReference type="ChEBI" id="CHEBI:33738"/>
        <dbReference type="ChEBI" id="CHEBI:57783"/>
        <dbReference type="ChEBI" id="CHEBI:58349"/>
        <dbReference type="EC" id="1.18.1.2"/>
    </reaction>
</comment>
<proteinExistence type="inferred from homology"/>
<dbReference type="InterPro" id="IPR022890">
    <property type="entry name" value="Fd--NADP_Rdtase_type_2"/>
</dbReference>